<name>A0A1H6J6Q6_MAGFU</name>
<sequence length="58" mass="6202">MKSVVCYLRVSAATQGRSGLGIEAQGPPASNSPTHGFTIERYFEEVETAKGIDALGFR</sequence>
<organism evidence="1 2">
    <name type="scientific">Magnetospirillum fulvum</name>
    <name type="common">Rhodospirillum fulvum</name>
    <dbReference type="NCBI Taxonomy" id="1082"/>
    <lineage>
        <taxon>Bacteria</taxon>
        <taxon>Pseudomonadati</taxon>
        <taxon>Pseudomonadota</taxon>
        <taxon>Alphaproteobacteria</taxon>
        <taxon>Rhodospirillales</taxon>
        <taxon>Rhodospirillaceae</taxon>
        <taxon>Magnetospirillum</taxon>
    </lineage>
</organism>
<protein>
    <recommendedName>
        <fullName evidence="3">Resolvase/invertase-type recombinase catalytic domain-containing protein</fullName>
    </recommendedName>
</protein>
<accession>A0A1H6J6Q6</accession>
<evidence type="ECO:0008006" key="3">
    <source>
        <dbReference type="Google" id="ProtNLM"/>
    </source>
</evidence>
<dbReference type="RefSeq" id="WP_170834593.1">
    <property type="nucleotide sequence ID" value="NZ_FNWO01000014.1"/>
</dbReference>
<proteinExistence type="predicted"/>
<dbReference type="EMBL" id="FNWO01000014">
    <property type="protein sequence ID" value="SEH56414.1"/>
    <property type="molecule type" value="Genomic_DNA"/>
</dbReference>
<evidence type="ECO:0000313" key="2">
    <source>
        <dbReference type="Proteomes" id="UP000182983"/>
    </source>
</evidence>
<reference evidence="2" key="1">
    <citation type="submission" date="2016-10" db="EMBL/GenBank/DDBJ databases">
        <authorList>
            <person name="Varghese N."/>
            <person name="Submissions S."/>
        </authorList>
    </citation>
    <scope>NUCLEOTIDE SEQUENCE [LARGE SCALE GENOMIC DNA]</scope>
    <source>
        <strain evidence="2">DSM 13234</strain>
    </source>
</reference>
<dbReference type="AlphaFoldDB" id="A0A1H6J6Q6"/>
<evidence type="ECO:0000313" key="1">
    <source>
        <dbReference type="EMBL" id="SEH56414.1"/>
    </source>
</evidence>
<gene>
    <name evidence="1" type="ORF">SAMN04244559_02965</name>
</gene>
<keyword evidence="2" id="KW-1185">Reference proteome</keyword>
<dbReference type="Proteomes" id="UP000182983">
    <property type="component" value="Unassembled WGS sequence"/>
</dbReference>